<evidence type="ECO:0000259" key="2">
    <source>
        <dbReference type="Pfam" id="PF02698"/>
    </source>
</evidence>
<organism evidence="3 4">
    <name type="scientific">Actinobacillus indolicus</name>
    <dbReference type="NCBI Taxonomy" id="51049"/>
    <lineage>
        <taxon>Bacteria</taxon>
        <taxon>Pseudomonadati</taxon>
        <taxon>Pseudomonadota</taxon>
        <taxon>Gammaproteobacteria</taxon>
        <taxon>Pasteurellales</taxon>
        <taxon>Pasteurellaceae</taxon>
        <taxon>Actinobacillus</taxon>
    </lineage>
</organism>
<dbReference type="GO" id="GO:0000270">
    <property type="term" value="P:peptidoglycan metabolic process"/>
    <property type="evidence" value="ECO:0007669"/>
    <property type="project" value="TreeGrafter"/>
</dbReference>
<accession>A0A4P7CMX5</accession>
<keyword evidence="1" id="KW-0812">Transmembrane</keyword>
<feature type="transmembrane region" description="Helical" evidence="1">
    <location>
        <begin position="12"/>
        <end position="29"/>
    </location>
</feature>
<proteinExistence type="predicted"/>
<dbReference type="Proteomes" id="UP000294444">
    <property type="component" value="Chromosome"/>
</dbReference>
<keyword evidence="1" id="KW-1133">Transmembrane helix</keyword>
<dbReference type="PANTHER" id="PTHR30336">
    <property type="entry name" value="INNER MEMBRANE PROTEIN, PROBABLE PERMEASE"/>
    <property type="match status" value="1"/>
</dbReference>
<dbReference type="Pfam" id="PF02698">
    <property type="entry name" value="DUF218"/>
    <property type="match status" value="1"/>
</dbReference>
<feature type="transmembrane region" description="Helical" evidence="1">
    <location>
        <begin position="36"/>
        <end position="55"/>
    </location>
</feature>
<name>A0A4P7CMX5_9PAST</name>
<dbReference type="InterPro" id="IPR003848">
    <property type="entry name" value="DUF218"/>
</dbReference>
<reference evidence="3 4" key="1">
    <citation type="submission" date="2019-03" db="EMBL/GenBank/DDBJ databases">
        <authorList>
            <person name="Che Y."/>
            <person name="Zhou L."/>
        </authorList>
    </citation>
    <scope>NUCLEOTIDE SEQUENCE [LARGE SCALE GENOMIC DNA]</scope>
    <source>
        <strain evidence="3 4">AIFJ1607</strain>
    </source>
</reference>
<evidence type="ECO:0000313" key="4">
    <source>
        <dbReference type="Proteomes" id="UP000294444"/>
    </source>
</evidence>
<dbReference type="InterPro" id="IPR051599">
    <property type="entry name" value="Cell_Envelope_Assoc"/>
</dbReference>
<dbReference type="InterPro" id="IPR014729">
    <property type="entry name" value="Rossmann-like_a/b/a_fold"/>
</dbReference>
<keyword evidence="4" id="KW-1185">Reference proteome</keyword>
<dbReference type="AlphaFoldDB" id="A0A4P7CMX5"/>
<sequence>MYELTKLITAMILPPFNVIILFLLALLLLSFQWKKLGYFCAFLGIGILYVFSIPYTAQKLQDSLIEENNLSLEDYKQAQAIVLLGAGLRDSKELYGKLAVPQVGLERLRYTAYLHKQTGLPILISGSSPNGNSEAKIMANELAEFFNTPTKWQEDKALTTIQNAQFTKAMLAKENINKIILVTNEWHMQRAKHLFEKQGFEVLPANVGGGITPDYYGLNMMHFIPQAGALALNMQGLKEWIGYWKEKVSDKR</sequence>
<dbReference type="RefSeq" id="WP_162857560.1">
    <property type="nucleotide sequence ID" value="NZ_CP038145.1"/>
</dbReference>
<gene>
    <name evidence="3" type="ORF">EXH44_08920</name>
</gene>
<protein>
    <submittedName>
        <fullName evidence="3">YdcF family protein</fullName>
    </submittedName>
</protein>
<dbReference type="EMBL" id="CP038145">
    <property type="protein sequence ID" value="QBQ64767.1"/>
    <property type="molecule type" value="Genomic_DNA"/>
</dbReference>
<evidence type="ECO:0000313" key="3">
    <source>
        <dbReference type="EMBL" id="QBQ64767.1"/>
    </source>
</evidence>
<dbReference type="GO" id="GO:0043164">
    <property type="term" value="P:Gram-negative-bacterium-type cell wall biogenesis"/>
    <property type="evidence" value="ECO:0007669"/>
    <property type="project" value="TreeGrafter"/>
</dbReference>
<dbReference type="GO" id="GO:0005886">
    <property type="term" value="C:plasma membrane"/>
    <property type="evidence" value="ECO:0007669"/>
    <property type="project" value="TreeGrafter"/>
</dbReference>
<evidence type="ECO:0000256" key="1">
    <source>
        <dbReference type="SAM" id="Phobius"/>
    </source>
</evidence>
<dbReference type="CDD" id="cd06259">
    <property type="entry name" value="YdcF-like"/>
    <property type="match status" value="1"/>
</dbReference>
<dbReference type="Gene3D" id="3.40.50.620">
    <property type="entry name" value="HUPs"/>
    <property type="match status" value="1"/>
</dbReference>
<keyword evidence="1" id="KW-0472">Membrane</keyword>
<dbReference type="PANTHER" id="PTHR30336:SF4">
    <property type="entry name" value="ENVELOPE BIOGENESIS FACTOR ELYC"/>
    <property type="match status" value="1"/>
</dbReference>
<feature type="domain" description="DUF218" evidence="2">
    <location>
        <begin position="79"/>
        <end position="242"/>
    </location>
</feature>
<dbReference type="KEGG" id="aio:EXH44_08920"/>